<evidence type="ECO:0000256" key="5">
    <source>
        <dbReference type="ARBA" id="ARBA00022827"/>
    </source>
</evidence>
<dbReference type="GO" id="GO:0045454">
    <property type="term" value="P:cell redox homeostasis"/>
    <property type="evidence" value="ECO:0007669"/>
    <property type="project" value="InterPro"/>
</dbReference>
<organism evidence="13">
    <name type="scientific">Chrysotila carterae</name>
    <name type="common">Marine alga</name>
    <name type="synonym">Syracosphaera carterae</name>
    <dbReference type="NCBI Taxonomy" id="13221"/>
    <lineage>
        <taxon>Eukaryota</taxon>
        <taxon>Haptista</taxon>
        <taxon>Haptophyta</taxon>
        <taxon>Prymnesiophyceae</taxon>
        <taxon>Isochrysidales</taxon>
        <taxon>Isochrysidaceae</taxon>
        <taxon>Chrysotila</taxon>
    </lineage>
</organism>
<dbReference type="EC" id="1.8.1.9" evidence="3"/>
<dbReference type="EMBL" id="HBIZ01036570">
    <property type="protein sequence ID" value="CAE0770702.1"/>
    <property type="molecule type" value="Transcribed_RNA"/>
</dbReference>
<dbReference type="GO" id="GO:0005739">
    <property type="term" value="C:mitochondrion"/>
    <property type="evidence" value="ECO:0007669"/>
    <property type="project" value="TreeGrafter"/>
</dbReference>
<dbReference type="InterPro" id="IPR016156">
    <property type="entry name" value="FAD/NAD-linked_Rdtase_dimer_sf"/>
</dbReference>
<protein>
    <recommendedName>
        <fullName evidence="3">thioredoxin-disulfide reductase (NADPH)</fullName>
        <ecNumber evidence="3">1.8.1.9</ecNumber>
    </recommendedName>
</protein>
<evidence type="ECO:0000313" key="14">
    <source>
        <dbReference type="EMBL" id="CAE0770705.1"/>
    </source>
</evidence>
<dbReference type="Gene3D" id="3.50.50.60">
    <property type="entry name" value="FAD/NAD(P)-binding domain"/>
    <property type="match status" value="2"/>
</dbReference>
<keyword evidence="4" id="KW-0285">Flavoprotein</keyword>
<dbReference type="PANTHER" id="PTHR42737:SF8">
    <property type="entry name" value="THIOREDOXIN-DISULFIDE REDUCTASE"/>
    <property type="match status" value="1"/>
</dbReference>
<dbReference type="PRINTS" id="PR00368">
    <property type="entry name" value="FADPNR"/>
</dbReference>
<dbReference type="GO" id="GO:0006749">
    <property type="term" value="P:glutathione metabolic process"/>
    <property type="evidence" value="ECO:0007669"/>
    <property type="project" value="TreeGrafter"/>
</dbReference>
<feature type="domain" description="Pyridine nucleotide-disulphide oxidoreductase dimerisation" evidence="11">
    <location>
        <begin position="303"/>
        <end position="413"/>
    </location>
</feature>
<reference evidence="13" key="1">
    <citation type="submission" date="2021-01" db="EMBL/GenBank/DDBJ databases">
        <authorList>
            <person name="Corre E."/>
            <person name="Pelletier E."/>
            <person name="Niang G."/>
            <person name="Scheremetjew M."/>
            <person name="Finn R."/>
            <person name="Kale V."/>
            <person name="Holt S."/>
            <person name="Cochrane G."/>
            <person name="Meng A."/>
            <person name="Brown T."/>
            <person name="Cohen L."/>
        </authorList>
    </citation>
    <scope>NUCLEOTIDE SEQUENCE</scope>
    <source>
        <strain evidence="13">CCMP645</strain>
    </source>
</reference>
<dbReference type="InterPro" id="IPR023753">
    <property type="entry name" value="FAD/NAD-binding_dom"/>
</dbReference>
<dbReference type="AlphaFoldDB" id="A0A6S9YRD9"/>
<gene>
    <name evidence="13" type="ORF">PCAR00345_LOCUS23314</name>
    <name evidence="14" type="ORF">PCAR00345_LOCUS23317</name>
</gene>
<dbReference type="FunFam" id="3.50.50.60:FF:000012">
    <property type="entry name" value="Thioredoxin reductase 1, cytoplasmic"/>
    <property type="match status" value="1"/>
</dbReference>
<dbReference type="GO" id="GO:0004791">
    <property type="term" value="F:thioredoxin-disulfide reductase (NADPH) activity"/>
    <property type="evidence" value="ECO:0007669"/>
    <property type="project" value="UniProtKB-EC"/>
</dbReference>
<proteinExistence type="inferred from homology"/>
<evidence type="ECO:0000256" key="3">
    <source>
        <dbReference type="ARBA" id="ARBA00012610"/>
    </source>
</evidence>
<dbReference type="SUPFAM" id="SSF55424">
    <property type="entry name" value="FAD/NAD-linked reductases, dimerisation (C-terminal) domain"/>
    <property type="match status" value="1"/>
</dbReference>
<evidence type="ECO:0000313" key="13">
    <source>
        <dbReference type="EMBL" id="CAE0770702.1"/>
    </source>
</evidence>
<keyword evidence="6" id="KW-0521">NADP</keyword>
<evidence type="ECO:0000256" key="10">
    <source>
        <dbReference type="ARBA" id="ARBA00023284"/>
    </source>
</evidence>
<dbReference type="InterPro" id="IPR006338">
    <property type="entry name" value="Thioredoxin/glutathione_Rdtase"/>
</dbReference>
<comment type="similarity">
    <text evidence="2">Belongs to the class-I pyridine nucleotide-disulfide oxidoreductase family.</text>
</comment>
<keyword evidence="9" id="KW-1015">Disulfide bond</keyword>
<keyword evidence="5" id="KW-0274">FAD</keyword>
<comment type="cofactor">
    <cofactor evidence="1">
        <name>FAD</name>
        <dbReference type="ChEBI" id="CHEBI:57692"/>
    </cofactor>
</comment>
<keyword evidence="7" id="KW-0712">Selenocysteine</keyword>
<evidence type="ECO:0000256" key="9">
    <source>
        <dbReference type="ARBA" id="ARBA00023157"/>
    </source>
</evidence>
<dbReference type="Pfam" id="PF07992">
    <property type="entry name" value="Pyr_redox_2"/>
    <property type="match status" value="1"/>
</dbReference>
<evidence type="ECO:0000256" key="8">
    <source>
        <dbReference type="ARBA" id="ARBA00023002"/>
    </source>
</evidence>
<sequence length="430" mass="46659">MHTAALLGEGMKDAVSYGWEMPAEPTHKWETMVENVQQHIFSLNFGYRSDLMENSVKYLNAYATFLDPHTVRTVDKKGKEVDVTADTIVIATGGRPNYPDIPGAREHCITSDDIFSQRTPPGKTLVVGASYVALECAGFIKGVGFDTTVMMRSIPLRGFDQQMAKQVQTYMMEHGIPFIEGAVPTAVELLDSGKKKVTWSLKDGSSASDEFDTVLLAIGRKVCTSDIGLDKAGVSLSPNGKVPVASERTNVPHIYAIGDIIDGDSLSPPSNTTELTPVAIQAGRLLADRLYAGATLEMDYTGVPTTVYTPLEYACIGLAEEDAIKTYGEERVEVFHSYFKPLEWTLPHRGDNACYCKLICDLQENLRVIGLHVCGPSAGEMAQGFAVAMKCGATKAHFDQTVGIHPTVVEEFTILSTTKRSGASAEKKGC</sequence>
<evidence type="ECO:0000259" key="12">
    <source>
        <dbReference type="Pfam" id="PF07992"/>
    </source>
</evidence>
<dbReference type="PRINTS" id="PR00411">
    <property type="entry name" value="PNDRDTASEI"/>
</dbReference>
<accession>A0A6S9YRD9</accession>
<dbReference type="GO" id="GO:0005829">
    <property type="term" value="C:cytosol"/>
    <property type="evidence" value="ECO:0007669"/>
    <property type="project" value="TreeGrafter"/>
</dbReference>
<evidence type="ECO:0000256" key="6">
    <source>
        <dbReference type="ARBA" id="ARBA00022857"/>
    </source>
</evidence>
<dbReference type="GO" id="GO:0050660">
    <property type="term" value="F:flavin adenine dinucleotide binding"/>
    <property type="evidence" value="ECO:0007669"/>
    <property type="project" value="InterPro"/>
</dbReference>
<evidence type="ECO:0000259" key="11">
    <source>
        <dbReference type="Pfam" id="PF02852"/>
    </source>
</evidence>
<keyword evidence="10" id="KW-0676">Redox-active center</keyword>
<dbReference type="GO" id="GO:0004362">
    <property type="term" value="F:glutathione-disulfide reductase (NADPH) activity"/>
    <property type="evidence" value="ECO:0007669"/>
    <property type="project" value="TreeGrafter"/>
</dbReference>
<evidence type="ECO:0000256" key="2">
    <source>
        <dbReference type="ARBA" id="ARBA00007532"/>
    </source>
</evidence>
<dbReference type="NCBIfam" id="TIGR01438">
    <property type="entry name" value="TGR"/>
    <property type="match status" value="1"/>
</dbReference>
<dbReference type="PANTHER" id="PTHR42737">
    <property type="entry name" value="GLUTATHIONE REDUCTASE"/>
    <property type="match status" value="1"/>
</dbReference>
<evidence type="ECO:0000256" key="4">
    <source>
        <dbReference type="ARBA" id="ARBA00022630"/>
    </source>
</evidence>
<name>A0A6S9YRD9_CHRCT</name>
<dbReference type="EMBL" id="HBIZ01036573">
    <property type="protein sequence ID" value="CAE0770705.1"/>
    <property type="molecule type" value="Transcribed_RNA"/>
</dbReference>
<dbReference type="Pfam" id="PF02852">
    <property type="entry name" value="Pyr_redox_dim"/>
    <property type="match status" value="1"/>
</dbReference>
<evidence type="ECO:0000256" key="1">
    <source>
        <dbReference type="ARBA" id="ARBA00001974"/>
    </source>
</evidence>
<dbReference type="InterPro" id="IPR036188">
    <property type="entry name" value="FAD/NAD-bd_sf"/>
</dbReference>
<dbReference type="GO" id="GO:0034599">
    <property type="term" value="P:cellular response to oxidative stress"/>
    <property type="evidence" value="ECO:0007669"/>
    <property type="project" value="TreeGrafter"/>
</dbReference>
<dbReference type="SUPFAM" id="SSF51905">
    <property type="entry name" value="FAD/NAD(P)-binding domain"/>
    <property type="match status" value="1"/>
</dbReference>
<dbReference type="Gene3D" id="3.30.390.30">
    <property type="match status" value="1"/>
</dbReference>
<keyword evidence="8" id="KW-0560">Oxidoreductase</keyword>
<feature type="domain" description="FAD/NAD(P)-binding" evidence="12">
    <location>
        <begin position="30"/>
        <end position="283"/>
    </location>
</feature>
<dbReference type="InterPro" id="IPR046952">
    <property type="entry name" value="GSHR/TRXR-like"/>
</dbReference>
<evidence type="ECO:0000256" key="7">
    <source>
        <dbReference type="ARBA" id="ARBA00022933"/>
    </source>
</evidence>
<dbReference type="FunFam" id="3.30.390.30:FF:000004">
    <property type="entry name" value="Thioredoxin reductase 1, cytoplasmic"/>
    <property type="match status" value="1"/>
</dbReference>
<dbReference type="InterPro" id="IPR004099">
    <property type="entry name" value="Pyr_nucl-diS_OxRdtase_dimer"/>
</dbReference>